<keyword evidence="1" id="KW-1133">Transmembrane helix</keyword>
<dbReference type="AlphaFoldDB" id="A0A1J5PN54"/>
<feature type="transmembrane region" description="Helical" evidence="1">
    <location>
        <begin position="50"/>
        <end position="69"/>
    </location>
</feature>
<protein>
    <submittedName>
        <fullName evidence="2">Uncharacterized protein</fullName>
    </submittedName>
</protein>
<accession>A0A1J5PN54</accession>
<organism evidence="2">
    <name type="scientific">mine drainage metagenome</name>
    <dbReference type="NCBI Taxonomy" id="410659"/>
    <lineage>
        <taxon>unclassified sequences</taxon>
        <taxon>metagenomes</taxon>
        <taxon>ecological metagenomes</taxon>
    </lineage>
</organism>
<gene>
    <name evidence="2" type="ORF">GALL_458030</name>
</gene>
<sequence length="83" mass="9625">MVNLVIATKAIFCWHSFKFLTKKALILNHLIWIYCNIELINFIDTKKITLVCVHIIMALLLLLTIFSLMNTNPYAVSLNKMDI</sequence>
<dbReference type="EMBL" id="MLJW01003214">
    <property type="protein sequence ID" value="OIQ72570.1"/>
    <property type="molecule type" value="Genomic_DNA"/>
</dbReference>
<feature type="transmembrane region" description="Helical" evidence="1">
    <location>
        <begin position="24"/>
        <end position="43"/>
    </location>
</feature>
<keyword evidence="1" id="KW-0472">Membrane</keyword>
<reference evidence="2" key="1">
    <citation type="submission" date="2016-10" db="EMBL/GenBank/DDBJ databases">
        <title>Sequence of Gallionella enrichment culture.</title>
        <authorList>
            <person name="Poehlein A."/>
            <person name="Muehling M."/>
            <person name="Daniel R."/>
        </authorList>
    </citation>
    <scope>NUCLEOTIDE SEQUENCE</scope>
</reference>
<comment type="caution">
    <text evidence="2">The sequence shown here is derived from an EMBL/GenBank/DDBJ whole genome shotgun (WGS) entry which is preliminary data.</text>
</comment>
<evidence type="ECO:0000256" key="1">
    <source>
        <dbReference type="SAM" id="Phobius"/>
    </source>
</evidence>
<keyword evidence="1" id="KW-0812">Transmembrane</keyword>
<evidence type="ECO:0000313" key="2">
    <source>
        <dbReference type="EMBL" id="OIQ72570.1"/>
    </source>
</evidence>
<proteinExistence type="predicted"/>
<name>A0A1J5PN54_9ZZZZ</name>